<dbReference type="AlphaFoldDB" id="A0A1N6XFZ5"/>
<accession>A0A1N6XFZ5</accession>
<reference evidence="1 2" key="1">
    <citation type="submission" date="2017-01" db="EMBL/GenBank/DDBJ databases">
        <authorList>
            <person name="Mah S.A."/>
            <person name="Swanson W.J."/>
            <person name="Moy G.W."/>
            <person name="Vacquier V.D."/>
        </authorList>
    </citation>
    <scope>NUCLEOTIDE SEQUENCE [LARGE SCALE GENOMIC DNA]</scope>
    <source>
        <strain evidence="1 2">DSM 7027</strain>
    </source>
</reference>
<gene>
    <name evidence="1" type="ORF">SAMN05421647_1142</name>
</gene>
<name>A0A1N6XFZ5_9GAMM</name>
<keyword evidence="2" id="KW-1185">Reference proteome</keyword>
<dbReference type="Proteomes" id="UP000186895">
    <property type="component" value="Unassembled WGS sequence"/>
</dbReference>
<proteinExistence type="predicted"/>
<dbReference type="EMBL" id="FTMN01000014">
    <property type="protein sequence ID" value="SIR01169.1"/>
    <property type="molecule type" value="Genomic_DNA"/>
</dbReference>
<organism evidence="1 2">
    <name type="scientific">Marinobacterium stanieri</name>
    <dbReference type="NCBI Taxonomy" id="49186"/>
    <lineage>
        <taxon>Bacteria</taxon>
        <taxon>Pseudomonadati</taxon>
        <taxon>Pseudomonadota</taxon>
        <taxon>Gammaproteobacteria</taxon>
        <taxon>Oceanospirillales</taxon>
        <taxon>Oceanospirillaceae</taxon>
        <taxon>Marinobacterium</taxon>
    </lineage>
</organism>
<sequence>MSLNIGSANPYNSYVSRPAPENFSAINSVRNEANKLISDGLIGENTTVTTRLDFNSVSIDYWSEKAQSQWSAYSALDDSIGNSAAQYHEQFINERQATADDYLKSYLNLARKFSEEYSGSASFSDVFNCFPDASKDSEIQTFIEDHRGAIYEAKRLKDELVDFPKDLLAWGQKKNIEFSQELKSLVKEMEFDWANHPIDPSQSSGFTSTSSTFNMNDNVLIYESTSTYNNPTDKLYNIQINSSQSWAGKGDTTQLEKWFGADGAYSEFKKELYHQYTVLKNSAHNAFESNSLLSSSGFSLEMMINNFKNGNDIAELDNGNLHKESDSIHEFWDTNSLLIKQYIYKMDELNSIPKTASDFYQLNSAYVRKYTSDNFDYLMSLREMV</sequence>
<evidence type="ECO:0000313" key="1">
    <source>
        <dbReference type="EMBL" id="SIR01169.1"/>
    </source>
</evidence>
<protein>
    <submittedName>
        <fullName evidence="1">Uncharacterized protein</fullName>
    </submittedName>
</protein>
<evidence type="ECO:0000313" key="2">
    <source>
        <dbReference type="Proteomes" id="UP000186895"/>
    </source>
</evidence>
<dbReference type="RefSeq" id="WP_076466192.1">
    <property type="nucleotide sequence ID" value="NZ_FTMN01000014.1"/>
</dbReference>